<dbReference type="GO" id="GO:0005576">
    <property type="term" value="C:extracellular region"/>
    <property type="evidence" value="ECO:0007669"/>
    <property type="project" value="UniProtKB-SubCell"/>
</dbReference>
<dbReference type="Pfam" id="PF13229">
    <property type="entry name" value="Beta_helix"/>
    <property type="match status" value="1"/>
</dbReference>
<organism evidence="5 6">
    <name type="scientific">Eiseniibacteriota bacterium</name>
    <dbReference type="NCBI Taxonomy" id="2212470"/>
    <lineage>
        <taxon>Bacteria</taxon>
        <taxon>Candidatus Eiseniibacteriota</taxon>
    </lineage>
</organism>
<reference evidence="5" key="1">
    <citation type="submission" date="2020-04" db="EMBL/GenBank/DDBJ databases">
        <authorList>
            <person name="Zhang T."/>
        </authorList>
    </citation>
    <scope>NUCLEOTIDE SEQUENCE</scope>
    <source>
        <strain evidence="5">HKST-UBA02</strain>
    </source>
</reference>
<evidence type="ECO:0000313" key="6">
    <source>
        <dbReference type="Proteomes" id="UP000739538"/>
    </source>
</evidence>
<dbReference type="SUPFAM" id="SSF51126">
    <property type="entry name" value="Pectin lyase-like"/>
    <property type="match status" value="1"/>
</dbReference>
<evidence type="ECO:0000259" key="4">
    <source>
        <dbReference type="Pfam" id="PF13229"/>
    </source>
</evidence>
<dbReference type="Proteomes" id="UP000739538">
    <property type="component" value="Unassembled WGS sequence"/>
</dbReference>
<name>A0A956NJH2_UNCEI</name>
<keyword evidence="3" id="KW-0732">Signal</keyword>
<keyword evidence="2" id="KW-0964">Secreted</keyword>
<dbReference type="Gene3D" id="2.160.20.10">
    <property type="entry name" value="Single-stranded right-handed beta-helix, Pectin lyase-like"/>
    <property type="match status" value="1"/>
</dbReference>
<dbReference type="PANTHER" id="PTHR40088:SF2">
    <property type="entry name" value="SECRETED SUGAR HYDROLASE"/>
    <property type="match status" value="1"/>
</dbReference>
<dbReference type="InterPro" id="IPR012334">
    <property type="entry name" value="Pectin_lyas_fold"/>
</dbReference>
<dbReference type="EMBL" id="JAGQHS010000234">
    <property type="protein sequence ID" value="MCA9758943.1"/>
    <property type="molecule type" value="Genomic_DNA"/>
</dbReference>
<dbReference type="InterPro" id="IPR052052">
    <property type="entry name" value="Polysaccharide_Lyase_9"/>
</dbReference>
<evidence type="ECO:0000256" key="3">
    <source>
        <dbReference type="ARBA" id="ARBA00022729"/>
    </source>
</evidence>
<dbReference type="PANTHER" id="PTHR40088">
    <property type="entry name" value="PECTATE LYASE (EUROFUNG)"/>
    <property type="match status" value="1"/>
</dbReference>
<dbReference type="InterPro" id="IPR039448">
    <property type="entry name" value="Beta_helix"/>
</dbReference>
<comment type="subcellular location">
    <subcellularLocation>
        <location evidence="1">Secreted</location>
    </subcellularLocation>
</comment>
<evidence type="ECO:0000256" key="1">
    <source>
        <dbReference type="ARBA" id="ARBA00004613"/>
    </source>
</evidence>
<feature type="domain" description="Right handed beta helix" evidence="4">
    <location>
        <begin position="256"/>
        <end position="393"/>
    </location>
</feature>
<reference evidence="5" key="2">
    <citation type="journal article" date="2021" name="Microbiome">
        <title>Successional dynamics and alternative stable states in a saline activated sludge microbial community over 9 years.</title>
        <authorList>
            <person name="Wang Y."/>
            <person name="Ye J."/>
            <person name="Ju F."/>
            <person name="Liu L."/>
            <person name="Boyd J.A."/>
            <person name="Deng Y."/>
            <person name="Parks D.H."/>
            <person name="Jiang X."/>
            <person name="Yin X."/>
            <person name="Woodcroft B.J."/>
            <person name="Tyson G.W."/>
            <person name="Hugenholtz P."/>
            <person name="Polz M.F."/>
            <person name="Zhang T."/>
        </authorList>
    </citation>
    <scope>NUCLEOTIDE SEQUENCE</scope>
    <source>
        <strain evidence="5">HKST-UBA02</strain>
    </source>
</reference>
<evidence type="ECO:0000256" key="2">
    <source>
        <dbReference type="ARBA" id="ARBA00022525"/>
    </source>
</evidence>
<comment type="caution">
    <text evidence="5">The sequence shown here is derived from an EMBL/GenBank/DDBJ whole genome shotgun (WGS) entry which is preliminary data.</text>
</comment>
<dbReference type="AlphaFoldDB" id="A0A956NJH2"/>
<dbReference type="InterPro" id="IPR006626">
    <property type="entry name" value="PbH1"/>
</dbReference>
<protein>
    <submittedName>
        <fullName evidence="5">Right-handed parallel beta-helix repeat-containing protein</fullName>
    </submittedName>
</protein>
<evidence type="ECO:0000313" key="5">
    <source>
        <dbReference type="EMBL" id="MCA9758943.1"/>
    </source>
</evidence>
<proteinExistence type="predicted"/>
<sequence>MGAPVSAALRCGVSSLSFLSLYLGLQFIAFGSPAFAGNTVAGEHMEIVATPTCLGVQWFISGDDNLTSTVEVQYRDVDASGPWRVAQPLLRVEPGSFNGDGVDPGNLLAGSVFDLTPNTTYELRLVLEDPDGGSATEYRIERTRPLPADPVEPRVRYVVPGSGGGSGTEADPFRGIAQANALAIPGDVFLLQPGTYSGVSTLSTSGTETDPIVWRGVDAESVVLDGEDIAKPVVDFPGSRYVHLEDVTVIRPRQMAIRGNATSGIVVRGCTVDSSNLTGAEKGGIYFFGPGQSNVYIADNTVRGPIRWEDGRNDDAYGIVVAGRGHVIRNNEIFDWWDGISVGHGETEVETSDCDVFSNEVYNCTDDGIETDGSRHNVRVVGNRFTNVLCGISAQPVYGGPMYAVRNVVYNSQLKPLKYHVWPTGLIVFNNTFVGADPRGWGDGQWRNAIVRNNLFLGGSGPGHSGDPISFDAQGERADLDYNGWRQVEPDRFARFNGTYYETLETFQEALDMSWHAVYVDLTVFYEAEEPELGPYLGQGGYLPGYVPGSQDLRLSPGSVPEDAGVMLANITEGYDGAAPDLGAYETGLPFPIYGPRTEEPGDPSDVKTPSALAAGPTLVAYPNPFSAEATIDFAGRLDDSSALRVYAVDGRLVRTLDLASRTTQSRVAIWDGRDEFGRDVGDGIFFLRLEDSSRNEPIAQTKVIRVD</sequence>
<dbReference type="GO" id="GO:0016837">
    <property type="term" value="F:carbon-oxygen lyase activity, acting on polysaccharides"/>
    <property type="evidence" value="ECO:0007669"/>
    <property type="project" value="TreeGrafter"/>
</dbReference>
<accession>A0A956NJH2</accession>
<dbReference type="InterPro" id="IPR011050">
    <property type="entry name" value="Pectin_lyase_fold/virulence"/>
</dbReference>
<dbReference type="Gene3D" id="2.60.40.4070">
    <property type="match status" value="1"/>
</dbReference>
<dbReference type="SMART" id="SM00710">
    <property type="entry name" value="PbH1"/>
    <property type="match status" value="6"/>
</dbReference>
<gene>
    <name evidence="5" type="ORF">KDA27_24320</name>
</gene>